<dbReference type="PANTHER" id="PTHR11808">
    <property type="entry name" value="TRANS-SULFURATION ENZYME FAMILY MEMBER"/>
    <property type="match status" value="1"/>
</dbReference>
<evidence type="ECO:0000313" key="6">
    <source>
        <dbReference type="EMBL" id="QDT53829.1"/>
    </source>
</evidence>
<dbReference type="GO" id="GO:0004123">
    <property type="term" value="F:cystathionine gamma-lyase activity"/>
    <property type="evidence" value="ECO:0007669"/>
    <property type="project" value="TreeGrafter"/>
</dbReference>
<gene>
    <name evidence="6" type="primary">metB</name>
    <name evidence="6" type="ORF">Pan44_18530</name>
</gene>
<evidence type="ECO:0000256" key="3">
    <source>
        <dbReference type="ARBA" id="ARBA00022898"/>
    </source>
</evidence>
<sequence length="385" mass="42253">MSSSESLRFETRCIHTGVHKDGAFDSATTPIYTSSTFGWSDLKTNKGYEYTRSGNPTRRALEENLAALEGGLDCRATATGMAAITTIMHMFKSGDHIIAGHDIYGGTYRLFEAVYSQFGIDVEFVNQQDLDRVRKAVKPNTKAIWIETPSNPLLNLVDIAGLVEIAHKAGAIAVADNTFLSPYLQRPFEFGVDIILHSTTKYLNGHSDVVGGAVITRQKEHAEKIGYLVNSLGTPCSPFDAWLVLRGLKTLGPRMEAHQKNAMALARFLEKHPKIERVYYPGLESHPHHALAKKQQKGFGAMVTADIKGSRATAEKAMTSLKIFSLAESLGGVESLVAYPDTMSHATMTEESRRAAGISERTMRLSVGIEHIDDLIADWKQALEA</sequence>
<dbReference type="GO" id="GO:0005737">
    <property type="term" value="C:cytoplasm"/>
    <property type="evidence" value="ECO:0007669"/>
    <property type="project" value="TreeGrafter"/>
</dbReference>
<dbReference type="GO" id="GO:0019346">
    <property type="term" value="P:transsulfuration"/>
    <property type="evidence" value="ECO:0007669"/>
    <property type="project" value="InterPro"/>
</dbReference>
<dbReference type="GO" id="GO:0003962">
    <property type="term" value="F:cystathionine gamma-synthase activity"/>
    <property type="evidence" value="ECO:0007669"/>
    <property type="project" value="UniProtKB-EC"/>
</dbReference>
<organism evidence="6 7">
    <name type="scientific">Caulifigura coniformis</name>
    <dbReference type="NCBI Taxonomy" id="2527983"/>
    <lineage>
        <taxon>Bacteria</taxon>
        <taxon>Pseudomonadati</taxon>
        <taxon>Planctomycetota</taxon>
        <taxon>Planctomycetia</taxon>
        <taxon>Planctomycetales</taxon>
        <taxon>Planctomycetaceae</taxon>
        <taxon>Caulifigura</taxon>
    </lineage>
</organism>
<dbReference type="EC" id="2.5.1.48" evidence="6"/>
<dbReference type="Pfam" id="PF01053">
    <property type="entry name" value="Cys_Met_Meta_PP"/>
    <property type="match status" value="1"/>
</dbReference>
<reference evidence="6 7" key="1">
    <citation type="submission" date="2019-02" db="EMBL/GenBank/DDBJ databases">
        <title>Deep-cultivation of Planctomycetes and their phenomic and genomic characterization uncovers novel biology.</title>
        <authorList>
            <person name="Wiegand S."/>
            <person name="Jogler M."/>
            <person name="Boedeker C."/>
            <person name="Pinto D."/>
            <person name="Vollmers J."/>
            <person name="Rivas-Marin E."/>
            <person name="Kohn T."/>
            <person name="Peeters S.H."/>
            <person name="Heuer A."/>
            <person name="Rast P."/>
            <person name="Oberbeckmann S."/>
            <person name="Bunk B."/>
            <person name="Jeske O."/>
            <person name="Meyerdierks A."/>
            <person name="Storesund J.E."/>
            <person name="Kallscheuer N."/>
            <person name="Luecker S."/>
            <person name="Lage O.M."/>
            <person name="Pohl T."/>
            <person name="Merkel B.J."/>
            <person name="Hornburger P."/>
            <person name="Mueller R.-W."/>
            <person name="Bruemmer F."/>
            <person name="Labrenz M."/>
            <person name="Spormann A.M."/>
            <person name="Op den Camp H."/>
            <person name="Overmann J."/>
            <person name="Amann R."/>
            <person name="Jetten M.S.M."/>
            <person name="Mascher T."/>
            <person name="Medema M.H."/>
            <person name="Devos D.P."/>
            <person name="Kaster A.-K."/>
            <person name="Ovreas L."/>
            <person name="Rohde M."/>
            <person name="Galperin M.Y."/>
            <person name="Jogler C."/>
        </authorList>
    </citation>
    <scope>NUCLEOTIDE SEQUENCE [LARGE SCALE GENOMIC DNA]</scope>
    <source>
        <strain evidence="6 7">Pan44</strain>
    </source>
</reference>
<dbReference type="InterPro" id="IPR054542">
    <property type="entry name" value="Cys_met_metab_PP"/>
</dbReference>
<dbReference type="InterPro" id="IPR015424">
    <property type="entry name" value="PyrdxlP-dep_Trfase"/>
</dbReference>
<dbReference type="PANTHER" id="PTHR11808:SF75">
    <property type="entry name" value="CYSTATHIONINE GAMMA-SYNTHASE"/>
    <property type="match status" value="1"/>
</dbReference>
<dbReference type="CDD" id="cd00614">
    <property type="entry name" value="CGS_like"/>
    <property type="match status" value="1"/>
</dbReference>
<dbReference type="InterPro" id="IPR015422">
    <property type="entry name" value="PyrdxlP-dep_Trfase_small"/>
</dbReference>
<comment type="similarity">
    <text evidence="2 5">Belongs to the trans-sulfuration enzymes family.</text>
</comment>
<dbReference type="SUPFAM" id="SSF53383">
    <property type="entry name" value="PLP-dependent transferases"/>
    <property type="match status" value="1"/>
</dbReference>
<dbReference type="Proteomes" id="UP000315700">
    <property type="component" value="Chromosome"/>
</dbReference>
<dbReference type="GO" id="GO:0030170">
    <property type="term" value="F:pyridoxal phosphate binding"/>
    <property type="evidence" value="ECO:0007669"/>
    <property type="project" value="InterPro"/>
</dbReference>
<evidence type="ECO:0000256" key="1">
    <source>
        <dbReference type="ARBA" id="ARBA00001933"/>
    </source>
</evidence>
<keyword evidence="6" id="KW-0808">Transferase</keyword>
<evidence type="ECO:0000256" key="2">
    <source>
        <dbReference type="ARBA" id="ARBA00009077"/>
    </source>
</evidence>
<name>A0A517SCH5_9PLAN</name>
<dbReference type="Gene3D" id="3.90.1150.10">
    <property type="entry name" value="Aspartate Aminotransferase, domain 1"/>
    <property type="match status" value="1"/>
</dbReference>
<dbReference type="FunFam" id="3.90.1150.10:FF:000008">
    <property type="entry name" value="Cystathionine gamma-synthase"/>
    <property type="match status" value="1"/>
</dbReference>
<evidence type="ECO:0000256" key="5">
    <source>
        <dbReference type="RuleBase" id="RU362118"/>
    </source>
</evidence>
<dbReference type="RefSeq" id="WP_145029356.1">
    <property type="nucleotide sequence ID" value="NZ_CP036271.1"/>
</dbReference>
<dbReference type="EMBL" id="CP036271">
    <property type="protein sequence ID" value="QDT53829.1"/>
    <property type="molecule type" value="Genomic_DNA"/>
</dbReference>
<comment type="cofactor">
    <cofactor evidence="1 5">
        <name>pyridoxal 5'-phosphate</name>
        <dbReference type="ChEBI" id="CHEBI:597326"/>
    </cofactor>
</comment>
<dbReference type="AlphaFoldDB" id="A0A517SCH5"/>
<dbReference type="GO" id="GO:0019343">
    <property type="term" value="P:cysteine biosynthetic process via cystathionine"/>
    <property type="evidence" value="ECO:0007669"/>
    <property type="project" value="TreeGrafter"/>
</dbReference>
<dbReference type="Gene3D" id="3.40.640.10">
    <property type="entry name" value="Type I PLP-dependent aspartate aminotransferase-like (Major domain)"/>
    <property type="match status" value="1"/>
</dbReference>
<dbReference type="PROSITE" id="PS00868">
    <property type="entry name" value="CYS_MET_METAB_PP"/>
    <property type="match status" value="1"/>
</dbReference>
<dbReference type="InterPro" id="IPR000277">
    <property type="entry name" value="Cys/Met-Metab_PyrdxlP-dep_enz"/>
</dbReference>
<evidence type="ECO:0000256" key="4">
    <source>
        <dbReference type="PIRSR" id="PIRSR001434-2"/>
    </source>
</evidence>
<dbReference type="InterPro" id="IPR015421">
    <property type="entry name" value="PyrdxlP-dep_Trfase_major"/>
</dbReference>
<proteinExistence type="inferred from homology"/>
<protein>
    <submittedName>
        <fullName evidence="6">Cystathionine gamma-synthase</fullName>
        <ecNumber evidence="6">2.5.1.48</ecNumber>
    </submittedName>
</protein>
<feature type="modified residue" description="N6-(pyridoxal phosphate)lysine" evidence="4">
    <location>
        <position position="201"/>
    </location>
</feature>
<dbReference type="OrthoDB" id="9780685at2"/>
<dbReference type="InParanoid" id="A0A517SCH5"/>
<dbReference type="PIRSF" id="PIRSF001434">
    <property type="entry name" value="CGS"/>
    <property type="match status" value="1"/>
</dbReference>
<dbReference type="FunFam" id="3.40.640.10:FF:000009">
    <property type="entry name" value="Cystathionine gamma-synthase homolog"/>
    <property type="match status" value="1"/>
</dbReference>
<dbReference type="KEGG" id="ccos:Pan44_18530"/>
<dbReference type="FunCoup" id="A0A517SCH5">
    <property type="interactions" value="478"/>
</dbReference>
<accession>A0A517SCH5</accession>
<evidence type="ECO:0000313" key="7">
    <source>
        <dbReference type="Proteomes" id="UP000315700"/>
    </source>
</evidence>
<keyword evidence="7" id="KW-1185">Reference proteome</keyword>
<keyword evidence="3 4" id="KW-0663">Pyridoxal phosphate</keyword>